<name>A0AAW1U7B9_9CUCU</name>
<accession>A0AAW1U7B9</accession>
<organism evidence="1 2">
    <name type="scientific">Henosepilachna vigintioctopunctata</name>
    <dbReference type="NCBI Taxonomy" id="420089"/>
    <lineage>
        <taxon>Eukaryota</taxon>
        <taxon>Metazoa</taxon>
        <taxon>Ecdysozoa</taxon>
        <taxon>Arthropoda</taxon>
        <taxon>Hexapoda</taxon>
        <taxon>Insecta</taxon>
        <taxon>Pterygota</taxon>
        <taxon>Neoptera</taxon>
        <taxon>Endopterygota</taxon>
        <taxon>Coleoptera</taxon>
        <taxon>Polyphaga</taxon>
        <taxon>Cucujiformia</taxon>
        <taxon>Coccinelloidea</taxon>
        <taxon>Coccinellidae</taxon>
        <taxon>Epilachninae</taxon>
        <taxon>Epilachnini</taxon>
        <taxon>Henosepilachna</taxon>
    </lineage>
</organism>
<protein>
    <submittedName>
        <fullName evidence="1">Uncharacterized protein</fullName>
    </submittedName>
</protein>
<keyword evidence="2" id="KW-1185">Reference proteome</keyword>
<proteinExistence type="predicted"/>
<comment type="caution">
    <text evidence="1">The sequence shown here is derived from an EMBL/GenBank/DDBJ whole genome shotgun (WGS) entry which is preliminary data.</text>
</comment>
<gene>
    <name evidence="1" type="ORF">WA026_006635</name>
</gene>
<evidence type="ECO:0000313" key="1">
    <source>
        <dbReference type="EMBL" id="KAK9879567.1"/>
    </source>
</evidence>
<dbReference type="AlphaFoldDB" id="A0AAW1U7B9"/>
<reference evidence="1 2" key="1">
    <citation type="submission" date="2023-03" db="EMBL/GenBank/DDBJ databases">
        <title>Genome insight into feeding habits of ladybird beetles.</title>
        <authorList>
            <person name="Li H.-S."/>
            <person name="Huang Y.-H."/>
            <person name="Pang H."/>
        </authorList>
    </citation>
    <scope>NUCLEOTIDE SEQUENCE [LARGE SCALE GENOMIC DNA]</scope>
    <source>
        <strain evidence="1">SYSU_2023b</strain>
        <tissue evidence="1">Whole body</tissue>
    </source>
</reference>
<dbReference type="Proteomes" id="UP001431783">
    <property type="component" value="Unassembled WGS sequence"/>
</dbReference>
<dbReference type="EMBL" id="JARQZJ010000062">
    <property type="protein sequence ID" value="KAK9879567.1"/>
    <property type="molecule type" value="Genomic_DNA"/>
</dbReference>
<evidence type="ECO:0000313" key="2">
    <source>
        <dbReference type="Proteomes" id="UP001431783"/>
    </source>
</evidence>
<sequence>MNVTWAYCIKNDEIIKPVEKIVIPVLSLAKPELKTDRESQIQAIEAKLKLMEQRNSEELKINDTVATKAPVIAQYQHKKSETKTYSSIKVQLSQHRRLKSYKKNYTT</sequence>